<dbReference type="SUPFAM" id="SSF57863">
    <property type="entry name" value="ArfGap/RecO-like zinc finger"/>
    <property type="match status" value="1"/>
</dbReference>
<evidence type="ECO:0000256" key="6">
    <source>
        <dbReference type="SAM" id="MobiDB-lite"/>
    </source>
</evidence>
<dbReference type="PROSITE" id="PS50115">
    <property type="entry name" value="ARFGAP"/>
    <property type="match status" value="1"/>
</dbReference>
<keyword evidence="2" id="KW-0479">Metal-binding</keyword>
<keyword evidence="4" id="KW-0862">Zinc</keyword>
<keyword evidence="9" id="KW-1185">Reference proteome</keyword>
<feature type="region of interest" description="Disordered" evidence="6">
    <location>
        <begin position="181"/>
        <end position="216"/>
    </location>
</feature>
<organism evidence="8 9">
    <name type="scientific">Seminavis robusta</name>
    <dbReference type="NCBI Taxonomy" id="568900"/>
    <lineage>
        <taxon>Eukaryota</taxon>
        <taxon>Sar</taxon>
        <taxon>Stramenopiles</taxon>
        <taxon>Ochrophyta</taxon>
        <taxon>Bacillariophyta</taxon>
        <taxon>Bacillariophyceae</taxon>
        <taxon>Bacillariophycidae</taxon>
        <taxon>Naviculales</taxon>
        <taxon>Naviculaceae</taxon>
        <taxon>Seminavis</taxon>
    </lineage>
</organism>
<dbReference type="Gene3D" id="1.10.220.150">
    <property type="entry name" value="Arf GTPase activating protein"/>
    <property type="match status" value="1"/>
</dbReference>
<evidence type="ECO:0000256" key="4">
    <source>
        <dbReference type="ARBA" id="ARBA00022833"/>
    </source>
</evidence>
<dbReference type="CDD" id="cd08830">
    <property type="entry name" value="ArfGap_ArfGap1"/>
    <property type="match status" value="1"/>
</dbReference>
<gene>
    <name evidence="8" type="ORF">SEMRO_24_G016480.1</name>
</gene>
<comment type="caution">
    <text evidence="8">The sequence shown here is derived from an EMBL/GenBank/DDBJ whole genome shotgun (WGS) entry which is preliminary data.</text>
</comment>
<keyword evidence="1" id="KW-0343">GTPase activation</keyword>
<evidence type="ECO:0000256" key="1">
    <source>
        <dbReference type="ARBA" id="ARBA00022468"/>
    </source>
</evidence>
<evidence type="ECO:0000313" key="9">
    <source>
        <dbReference type="Proteomes" id="UP001153069"/>
    </source>
</evidence>
<dbReference type="PANTHER" id="PTHR45686:SF4">
    <property type="entry name" value="ADP-RIBOSYLATION FACTOR GTPASE ACTIVATING PROTEIN 3, ISOFORM H"/>
    <property type="match status" value="1"/>
</dbReference>
<feature type="compositionally biased region" description="Low complexity" evidence="6">
    <location>
        <begin position="321"/>
        <end position="334"/>
    </location>
</feature>
<evidence type="ECO:0000313" key="8">
    <source>
        <dbReference type="EMBL" id="CAB9497704.1"/>
    </source>
</evidence>
<feature type="compositionally biased region" description="Polar residues" evidence="6">
    <location>
        <begin position="190"/>
        <end position="213"/>
    </location>
</feature>
<accession>A0A9N8DDJ7</accession>
<reference evidence="8" key="1">
    <citation type="submission" date="2020-06" db="EMBL/GenBank/DDBJ databases">
        <authorList>
            <consortium name="Plant Systems Biology data submission"/>
        </authorList>
    </citation>
    <scope>NUCLEOTIDE SEQUENCE</scope>
    <source>
        <strain evidence="8">D6</strain>
    </source>
</reference>
<evidence type="ECO:0000256" key="2">
    <source>
        <dbReference type="ARBA" id="ARBA00022723"/>
    </source>
</evidence>
<dbReference type="Proteomes" id="UP001153069">
    <property type="component" value="Unassembled WGS sequence"/>
</dbReference>
<proteinExistence type="predicted"/>
<sequence>MTDGSNFSDNALTTLESLVLECQLENARQDDEKRRGSIGSACSTVRLKGSGSSKKKYNEMPAEDRAFIQTLPGNNKCADCGSSDTEWASITYGILICTKCSGVHRAMGTHLSRVRSVKMDSWADNHIKAMRHGGNKKCRDYLRKRGLKLKECTIKERYESPVAKKYHQKLKAAVKVVTEEHPLHAKPTKRASTTDIGIPTPTTQGSAENNGDNNDVPVHPVSTTILNTPPPSSRPPISPAAMLRFRRFSTTASATRNRPTRSLSASAPTIFYMGRSFQANNPSAANNDDTLRIDDWDVQRKLEHWWYHRGHDDEENDEHYSYSNASSSLSSNSLSRSSSYFGGGSTATSRSGPALTWEDLRALQTDPEIKDYVRQQLLQRWDEKGNPRK</sequence>
<dbReference type="PRINTS" id="PR00405">
    <property type="entry name" value="REVINTRACTNG"/>
</dbReference>
<dbReference type="Pfam" id="PF01412">
    <property type="entry name" value="ArfGap"/>
    <property type="match status" value="1"/>
</dbReference>
<dbReference type="GO" id="GO:0048205">
    <property type="term" value="P:COPI coating of Golgi vesicle"/>
    <property type="evidence" value="ECO:0007669"/>
    <property type="project" value="TreeGrafter"/>
</dbReference>
<name>A0A9N8DDJ7_9STRA</name>
<evidence type="ECO:0000256" key="5">
    <source>
        <dbReference type="PROSITE-ProRule" id="PRU00288"/>
    </source>
</evidence>
<dbReference type="EMBL" id="CAICTM010000024">
    <property type="protein sequence ID" value="CAB9497704.1"/>
    <property type="molecule type" value="Genomic_DNA"/>
</dbReference>
<keyword evidence="3 5" id="KW-0863">Zinc-finger</keyword>
<evidence type="ECO:0000256" key="3">
    <source>
        <dbReference type="ARBA" id="ARBA00022771"/>
    </source>
</evidence>
<dbReference type="InterPro" id="IPR038508">
    <property type="entry name" value="ArfGAP_dom_sf"/>
</dbReference>
<evidence type="ECO:0000259" key="7">
    <source>
        <dbReference type="PROSITE" id="PS50115"/>
    </source>
</evidence>
<dbReference type="OrthoDB" id="43532at2759"/>
<protein>
    <submittedName>
        <fullName evidence="8">With coiled-coil, ANK repeat and PH domain-containing protein</fullName>
    </submittedName>
</protein>
<feature type="domain" description="Arf-GAP" evidence="7">
    <location>
        <begin position="54"/>
        <end position="181"/>
    </location>
</feature>
<dbReference type="GO" id="GO:0008270">
    <property type="term" value="F:zinc ion binding"/>
    <property type="evidence" value="ECO:0007669"/>
    <property type="project" value="UniProtKB-KW"/>
</dbReference>
<dbReference type="PANTHER" id="PTHR45686">
    <property type="entry name" value="ADP-RIBOSYLATION FACTOR GTPASE ACTIVATING PROTEIN 3, ISOFORM H-RELATED"/>
    <property type="match status" value="1"/>
</dbReference>
<dbReference type="SMART" id="SM00105">
    <property type="entry name" value="ArfGap"/>
    <property type="match status" value="1"/>
</dbReference>
<feature type="region of interest" description="Disordered" evidence="6">
    <location>
        <begin position="314"/>
        <end position="334"/>
    </location>
</feature>
<dbReference type="AlphaFoldDB" id="A0A9N8DDJ7"/>
<dbReference type="GO" id="GO:0000139">
    <property type="term" value="C:Golgi membrane"/>
    <property type="evidence" value="ECO:0007669"/>
    <property type="project" value="GOC"/>
</dbReference>
<dbReference type="InterPro" id="IPR001164">
    <property type="entry name" value="ArfGAP_dom"/>
</dbReference>
<dbReference type="GO" id="GO:0005096">
    <property type="term" value="F:GTPase activator activity"/>
    <property type="evidence" value="ECO:0007669"/>
    <property type="project" value="UniProtKB-KW"/>
</dbReference>
<dbReference type="InterPro" id="IPR037278">
    <property type="entry name" value="ARFGAP/RecO"/>
</dbReference>